<dbReference type="InterPro" id="IPR032710">
    <property type="entry name" value="NTF2-like_dom_sf"/>
</dbReference>
<accession>K0IJ97</accession>
<keyword evidence="3" id="KW-1185">Reference proteome</keyword>
<organism evidence="2 3">
    <name type="scientific">Nitrososphaera gargensis (strain Ga9.2)</name>
    <dbReference type="NCBI Taxonomy" id="1237085"/>
    <lineage>
        <taxon>Archaea</taxon>
        <taxon>Nitrososphaerota</taxon>
        <taxon>Nitrososphaeria</taxon>
        <taxon>Nitrososphaerales</taxon>
        <taxon>Nitrososphaeraceae</taxon>
        <taxon>Nitrososphaera</taxon>
    </lineage>
</organism>
<name>K0IJ97_NITGG</name>
<dbReference type="KEGG" id="nga:Ngar_c22380"/>
<reference evidence="2 3" key="1">
    <citation type="journal article" date="2012" name="Environ. Microbiol.">
        <title>The genome of the ammonia-oxidizing Candidatus Nitrososphaera gargensis: insights into metabolic versatility and environmental adaptations.</title>
        <authorList>
            <person name="Spang A."/>
            <person name="Poehlein A."/>
            <person name="Offre P."/>
            <person name="Zumbragel S."/>
            <person name="Haider S."/>
            <person name="Rychlik N."/>
            <person name="Nowka B."/>
            <person name="Schmeisser C."/>
            <person name="Lebedeva E.V."/>
            <person name="Rattei T."/>
            <person name="Bohm C."/>
            <person name="Schmid M."/>
            <person name="Galushko A."/>
            <person name="Hatzenpichler R."/>
            <person name="Weinmaier T."/>
            <person name="Daniel R."/>
            <person name="Schleper C."/>
            <person name="Spieck E."/>
            <person name="Streit W."/>
            <person name="Wagner M."/>
        </authorList>
    </citation>
    <scope>NUCLEOTIDE SEQUENCE [LARGE SCALE GENOMIC DNA]</scope>
    <source>
        <strain evidence="3">Ga9.2</strain>
    </source>
</reference>
<proteinExistence type="predicted"/>
<gene>
    <name evidence="2" type="ordered locus">Ngar_c22380</name>
</gene>
<dbReference type="InterPro" id="IPR037401">
    <property type="entry name" value="SnoaL-like"/>
</dbReference>
<evidence type="ECO:0000313" key="3">
    <source>
        <dbReference type="Proteomes" id="UP000008037"/>
    </source>
</evidence>
<sequence>MIYKYFQLAKTKEIEKIEEFLYTNFTKFGDSPPYDRRDFERALMLEQLQFASISDYDFKIEDLKTEVMGGGDAAIATFVLQVTGMIVDDYSFRGTSINNKSRATVVLHKDKKGQWKMVHQHLSKLAS</sequence>
<dbReference type="AlphaFoldDB" id="K0IJ97"/>
<dbReference type="Pfam" id="PF13474">
    <property type="entry name" value="SnoaL_3"/>
    <property type="match status" value="1"/>
</dbReference>
<dbReference type="RefSeq" id="WP_015019703.1">
    <property type="nucleotide sequence ID" value="NC_018719.1"/>
</dbReference>
<dbReference type="SUPFAM" id="SSF54427">
    <property type="entry name" value="NTF2-like"/>
    <property type="match status" value="1"/>
</dbReference>
<dbReference type="HOGENOM" id="CLU_1902037_0_0_2"/>
<dbReference type="EMBL" id="CP002408">
    <property type="protein sequence ID" value="AFU59168.1"/>
    <property type="molecule type" value="Genomic_DNA"/>
</dbReference>
<dbReference type="OrthoDB" id="8390at2157"/>
<dbReference type="Gene3D" id="3.10.450.50">
    <property type="match status" value="1"/>
</dbReference>
<dbReference type="Proteomes" id="UP000008037">
    <property type="component" value="Chromosome"/>
</dbReference>
<evidence type="ECO:0000313" key="2">
    <source>
        <dbReference type="EMBL" id="AFU59168.1"/>
    </source>
</evidence>
<protein>
    <recommendedName>
        <fullName evidence="1">SnoaL-like domain-containing protein</fullName>
    </recommendedName>
</protein>
<dbReference type="BioCyc" id="CNIT1237085:G1324-2236-MONOMER"/>
<feature type="domain" description="SnoaL-like" evidence="1">
    <location>
        <begin position="6"/>
        <end position="124"/>
    </location>
</feature>
<dbReference type="InParanoid" id="K0IJ97"/>
<evidence type="ECO:0000259" key="1">
    <source>
        <dbReference type="Pfam" id="PF13474"/>
    </source>
</evidence>
<dbReference type="GeneID" id="13796101"/>